<accession>A0A4V0A4G8</accession>
<proteinExistence type="predicted"/>
<organism evidence="1 2">
    <name type="scientific">Streptococcus anginosus</name>
    <dbReference type="NCBI Taxonomy" id="1328"/>
    <lineage>
        <taxon>Bacteria</taxon>
        <taxon>Bacillati</taxon>
        <taxon>Bacillota</taxon>
        <taxon>Bacilli</taxon>
        <taxon>Lactobacillales</taxon>
        <taxon>Streptococcaceae</taxon>
        <taxon>Streptococcus</taxon>
        <taxon>Streptococcus anginosus group</taxon>
    </lineage>
</organism>
<reference evidence="1 2" key="1">
    <citation type="submission" date="2019-05" db="EMBL/GenBank/DDBJ databases">
        <authorList>
            <consortium name="Pathogen Informatics"/>
        </authorList>
    </citation>
    <scope>NUCLEOTIDE SEQUENCE [LARGE SCALE GENOMIC DNA]</scope>
    <source>
        <strain evidence="1 2">NCTC11062</strain>
    </source>
</reference>
<dbReference type="Proteomes" id="UP000403538">
    <property type="component" value="Unassembled WGS sequence"/>
</dbReference>
<gene>
    <name evidence="1" type="ORF">NCTC11062_01870</name>
</gene>
<evidence type="ECO:0008006" key="3">
    <source>
        <dbReference type="Google" id="ProtNLM"/>
    </source>
</evidence>
<dbReference type="AlphaFoldDB" id="A0A4V0A4G8"/>
<dbReference type="RefSeq" id="WP_143876751.1">
    <property type="nucleotide sequence ID" value="NZ_CABEID010000001.1"/>
</dbReference>
<evidence type="ECO:0000313" key="2">
    <source>
        <dbReference type="Proteomes" id="UP000403538"/>
    </source>
</evidence>
<evidence type="ECO:0000313" key="1">
    <source>
        <dbReference type="EMBL" id="VTS48079.1"/>
    </source>
</evidence>
<dbReference type="EMBL" id="CABEID010000001">
    <property type="protein sequence ID" value="VTS48079.1"/>
    <property type="molecule type" value="Genomic_DNA"/>
</dbReference>
<sequence length="92" mass="10489">MTKTTTVLLSTEKLIDLGSELTDIMNSLEINNLTLEALEITQKVDTATFNWIAKKYIETAYAQNEKLCQRLDKIAFLLLNNDKPKELEALNK</sequence>
<protein>
    <recommendedName>
        <fullName evidence="3">Phage protein</fullName>
    </recommendedName>
</protein>
<name>A0A4V0A4G8_STRAP</name>